<dbReference type="AlphaFoldDB" id="A0A1I0Q5D0"/>
<name>A0A1I0Q5D0_9FIRM</name>
<dbReference type="EMBL" id="FOJI01000007">
    <property type="protein sequence ID" value="SEW22144.1"/>
    <property type="molecule type" value="Genomic_DNA"/>
</dbReference>
<evidence type="ECO:0008006" key="4">
    <source>
        <dbReference type="Google" id="ProtNLM"/>
    </source>
</evidence>
<feature type="transmembrane region" description="Helical" evidence="1">
    <location>
        <begin position="112"/>
        <end position="131"/>
    </location>
</feature>
<keyword evidence="3" id="KW-1185">Reference proteome</keyword>
<dbReference type="Pfam" id="PF11391">
    <property type="entry name" value="DUF2798"/>
    <property type="match status" value="2"/>
</dbReference>
<feature type="transmembrane region" description="Helical" evidence="1">
    <location>
        <begin position="26"/>
        <end position="49"/>
    </location>
</feature>
<dbReference type="Proteomes" id="UP000199701">
    <property type="component" value="Unassembled WGS sequence"/>
</dbReference>
<dbReference type="InterPro" id="IPR021529">
    <property type="entry name" value="DUF2798"/>
</dbReference>
<organism evidence="2 3">
    <name type="scientific">[Clostridium] fimetarium</name>
    <dbReference type="NCBI Taxonomy" id="99656"/>
    <lineage>
        <taxon>Bacteria</taxon>
        <taxon>Bacillati</taxon>
        <taxon>Bacillota</taxon>
        <taxon>Clostridia</taxon>
        <taxon>Lachnospirales</taxon>
        <taxon>Lachnospiraceae</taxon>
    </lineage>
</organism>
<feature type="transmembrane region" description="Helical" evidence="1">
    <location>
        <begin position="70"/>
        <end position="92"/>
    </location>
</feature>
<proteinExistence type="predicted"/>
<evidence type="ECO:0000256" key="1">
    <source>
        <dbReference type="SAM" id="Phobius"/>
    </source>
</evidence>
<evidence type="ECO:0000313" key="3">
    <source>
        <dbReference type="Proteomes" id="UP000199701"/>
    </source>
</evidence>
<protein>
    <recommendedName>
        <fullName evidence="4">DUF2798 domain-containing protein</fullName>
    </recommendedName>
</protein>
<gene>
    <name evidence="2" type="ORF">SAMN05421659_1072</name>
</gene>
<keyword evidence="1" id="KW-0812">Transmembrane</keyword>
<accession>A0A1I0Q5D0</accession>
<keyword evidence="1" id="KW-1133">Transmembrane helix</keyword>
<evidence type="ECO:0000313" key="2">
    <source>
        <dbReference type="EMBL" id="SEW22144.1"/>
    </source>
</evidence>
<sequence>MCLIMVFFMGLLNISIHMGGLNSTSFLISIKAFPLIFIIAFILENVLVGPINRQLLKYFVGEQDSKNSRILFNCFFIVTMMSILMTIIGGIFGGDSLITVFNEFFIRWPRNYAAAFFLNILVAGPISRLVLAKIQK</sequence>
<keyword evidence="1" id="KW-0472">Membrane</keyword>
<reference evidence="2 3" key="1">
    <citation type="submission" date="2016-10" db="EMBL/GenBank/DDBJ databases">
        <authorList>
            <person name="de Groot N.N."/>
        </authorList>
    </citation>
    <scope>NUCLEOTIDE SEQUENCE [LARGE SCALE GENOMIC DNA]</scope>
    <source>
        <strain evidence="2 3">DSM 9179</strain>
    </source>
</reference>